<dbReference type="eggNOG" id="KOG2483">
    <property type="taxonomic scope" value="Eukaryota"/>
</dbReference>
<dbReference type="GO" id="GO:0006357">
    <property type="term" value="P:regulation of transcription by RNA polymerase II"/>
    <property type="evidence" value="ECO:0000318"/>
    <property type="project" value="GO_Central"/>
</dbReference>
<dbReference type="OrthoDB" id="419455at2759"/>
<feature type="region of interest" description="Disordered" evidence="2">
    <location>
        <begin position="580"/>
        <end position="615"/>
    </location>
</feature>
<name>E9HLS8_DAPPU</name>
<evidence type="ECO:0000256" key="2">
    <source>
        <dbReference type="SAM" id="MobiDB-lite"/>
    </source>
</evidence>
<dbReference type="AlphaFoldDB" id="E9HLS8"/>
<feature type="region of interest" description="Disordered" evidence="2">
    <location>
        <begin position="137"/>
        <end position="192"/>
    </location>
</feature>
<sequence length="615" mass="64111">MATPYPLGKVVLREEIKSGRESIGFPSRSGLRVSLGLTSQHLGVLVTDDPTLKRKEREYEHTMERLAREKIAAQQRLAALRKEVPSIPGYSNEAGSLDLTSVVPVVLHSQQVQMIQQSERDSPLTFANVQAHTIREENHYRLSGGASSSTRTRDGDQESNSGTSTASEGGDASDRDDQTPPTTTESYPQRHLVVRPANSAEQLPGAGQVLVNGRQLPASPVPGSLKRPHAVLANGVGQEEEMGSNDPDHSRPHIKYVRASTTNTTVSYATTTTVSHAATYVTMVPTTAGGVLELAGVPIETREGAASMAAMAGGGTALYHVRHPSAIAFATSAGGHHVQLATPQVLAAHHGVQLLTHGPSLKLLTAGPTTGSVRVISASDVSTSLQPLMAVHTSSSVTGSKSGEEIALLNGTATTTTSGTVFCTPSGVVIPSLVALPPSEVSASSSSGGSMPTNYELPRVPTSMSTHFKHSSTIPNSSAVLSLPNGLLKATVNRSLQPVTTTGVTHVMTPIAVTRSLPLVTNMAVVGQSTKHVAHILTNSSLDKMGLLKSGSIPIIGGQYLTPASGRQLMKPVVVVAAPPSTSPTTTQVVVTPRDGSAATATTRPSTPQTKYPPT</sequence>
<protein>
    <submittedName>
        <fullName evidence="3">Uncharacterized protein</fullName>
    </submittedName>
</protein>
<feature type="compositionally biased region" description="Polar residues" evidence="2">
    <location>
        <begin position="158"/>
        <end position="167"/>
    </location>
</feature>
<dbReference type="HOGENOM" id="CLU_030755_0_0_1"/>
<dbReference type="KEGG" id="dpx:DAPPUDRAFT_115557"/>
<evidence type="ECO:0000313" key="3">
    <source>
        <dbReference type="EMBL" id="EFX67308.1"/>
    </source>
</evidence>
<feature type="compositionally biased region" description="Polar residues" evidence="2">
    <location>
        <begin position="604"/>
        <end position="615"/>
    </location>
</feature>
<evidence type="ECO:0000313" key="4">
    <source>
        <dbReference type="Proteomes" id="UP000000305"/>
    </source>
</evidence>
<accession>E9HLS8</accession>
<proteinExistence type="predicted"/>
<dbReference type="PhylomeDB" id="E9HLS8"/>
<dbReference type="STRING" id="6669.E9HLS8"/>
<keyword evidence="1" id="KW-0175">Coiled coil</keyword>
<dbReference type="GO" id="GO:0000978">
    <property type="term" value="F:RNA polymerase II cis-regulatory region sequence-specific DNA binding"/>
    <property type="evidence" value="ECO:0000318"/>
    <property type="project" value="GO_Central"/>
</dbReference>
<evidence type="ECO:0000256" key="1">
    <source>
        <dbReference type="SAM" id="Coils"/>
    </source>
</evidence>
<dbReference type="InParanoid" id="E9HLS8"/>
<gene>
    <name evidence="3" type="ORF">DAPPUDRAFT_115557</name>
</gene>
<dbReference type="EMBL" id="GL732681">
    <property type="protein sequence ID" value="EFX67308.1"/>
    <property type="molecule type" value="Genomic_DNA"/>
</dbReference>
<dbReference type="Proteomes" id="UP000000305">
    <property type="component" value="Unassembled WGS sequence"/>
</dbReference>
<dbReference type="GO" id="GO:0000981">
    <property type="term" value="F:DNA-binding transcription factor activity, RNA polymerase II-specific"/>
    <property type="evidence" value="ECO:0000318"/>
    <property type="project" value="GO_Central"/>
</dbReference>
<organism evidence="3 4">
    <name type="scientific">Daphnia pulex</name>
    <name type="common">Water flea</name>
    <dbReference type="NCBI Taxonomy" id="6669"/>
    <lineage>
        <taxon>Eukaryota</taxon>
        <taxon>Metazoa</taxon>
        <taxon>Ecdysozoa</taxon>
        <taxon>Arthropoda</taxon>
        <taxon>Crustacea</taxon>
        <taxon>Branchiopoda</taxon>
        <taxon>Diplostraca</taxon>
        <taxon>Cladocera</taxon>
        <taxon>Anomopoda</taxon>
        <taxon>Daphniidae</taxon>
        <taxon>Daphnia</taxon>
    </lineage>
</organism>
<keyword evidence="4" id="KW-1185">Reference proteome</keyword>
<reference evidence="3 4" key="1">
    <citation type="journal article" date="2011" name="Science">
        <title>The ecoresponsive genome of Daphnia pulex.</title>
        <authorList>
            <person name="Colbourne J.K."/>
            <person name="Pfrender M.E."/>
            <person name="Gilbert D."/>
            <person name="Thomas W.K."/>
            <person name="Tucker A."/>
            <person name="Oakley T.H."/>
            <person name="Tokishita S."/>
            <person name="Aerts A."/>
            <person name="Arnold G.J."/>
            <person name="Basu M.K."/>
            <person name="Bauer D.J."/>
            <person name="Caceres C.E."/>
            <person name="Carmel L."/>
            <person name="Casola C."/>
            <person name="Choi J.H."/>
            <person name="Detter J.C."/>
            <person name="Dong Q."/>
            <person name="Dusheyko S."/>
            <person name="Eads B.D."/>
            <person name="Frohlich T."/>
            <person name="Geiler-Samerotte K.A."/>
            <person name="Gerlach D."/>
            <person name="Hatcher P."/>
            <person name="Jogdeo S."/>
            <person name="Krijgsveld J."/>
            <person name="Kriventseva E.V."/>
            <person name="Kultz D."/>
            <person name="Laforsch C."/>
            <person name="Lindquist E."/>
            <person name="Lopez J."/>
            <person name="Manak J.R."/>
            <person name="Muller J."/>
            <person name="Pangilinan J."/>
            <person name="Patwardhan R.P."/>
            <person name="Pitluck S."/>
            <person name="Pritham E.J."/>
            <person name="Rechtsteiner A."/>
            <person name="Rho M."/>
            <person name="Rogozin I.B."/>
            <person name="Sakarya O."/>
            <person name="Salamov A."/>
            <person name="Schaack S."/>
            <person name="Shapiro H."/>
            <person name="Shiga Y."/>
            <person name="Skalitzky C."/>
            <person name="Smith Z."/>
            <person name="Souvorov A."/>
            <person name="Sung W."/>
            <person name="Tang Z."/>
            <person name="Tsuchiya D."/>
            <person name="Tu H."/>
            <person name="Vos H."/>
            <person name="Wang M."/>
            <person name="Wolf Y.I."/>
            <person name="Yamagata H."/>
            <person name="Yamada T."/>
            <person name="Ye Y."/>
            <person name="Shaw J.R."/>
            <person name="Andrews J."/>
            <person name="Crease T.J."/>
            <person name="Tang H."/>
            <person name="Lucas S.M."/>
            <person name="Robertson H.M."/>
            <person name="Bork P."/>
            <person name="Koonin E.V."/>
            <person name="Zdobnov E.M."/>
            <person name="Grigoriev I.V."/>
            <person name="Lynch M."/>
            <person name="Boore J.L."/>
        </authorList>
    </citation>
    <scope>NUCLEOTIDE SEQUENCE [LARGE SCALE GENOMIC DNA]</scope>
</reference>
<feature type="coiled-coil region" evidence="1">
    <location>
        <begin position="52"/>
        <end position="83"/>
    </location>
</feature>
<feature type="compositionally biased region" description="Low complexity" evidence="2">
    <location>
        <begin position="580"/>
        <end position="603"/>
    </location>
</feature>